<dbReference type="EMBL" id="JAVFWL010000004">
    <property type="protein sequence ID" value="KAK6746695.1"/>
    <property type="molecule type" value="Genomic_DNA"/>
</dbReference>
<evidence type="ECO:0000313" key="2">
    <source>
        <dbReference type="EMBL" id="KAK6746695.1"/>
    </source>
</evidence>
<protein>
    <submittedName>
        <fullName evidence="2">Uncharacterized protein</fullName>
    </submittedName>
</protein>
<evidence type="ECO:0000313" key="3">
    <source>
        <dbReference type="Proteomes" id="UP001303046"/>
    </source>
</evidence>
<organism evidence="2 3">
    <name type="scientific">Necator americanus</name>
    <name type="common">Human hookworm</name>
    <dbReference type="NCBI Taxonomy" id="51031"/>
    <lineage>
        <taxon>Eukaryota</taxon>
        <taxon>Metazoa</taxon>
        <taxon>Ecdysozoa</taxon>
        <taxon>Nematoda</taxon>
        <taxon>Chromadorea</taxon>
        <taxon>Rhabditida</taxon>
        <taxon>Rhabditina</taxon>
        <taxon>Rhabditomorpha</taxon>
        <taxon>Strongyloidea</taxon>
        <taxon>Ancylostomatidae</taxon>
        <taxon>Bunostominae</taxon>
        <taxon>Necator</taxon>
    </lineage>
</organism>
<feature type="chain" id="PRO_5046381462" evidence="1">
    <location>
        <begin position="21"/>
        <end position="183"/>
    </location>
</feature>
<keyword evidence="3" id="KW-1185">Reference proteome</keyword>
<accession>A0ABR1D904</accession>
<proteinExistence type="predicted"/>
<comment type="caution">
    <text evidence="2">The sequence shown here is derived from an EMBL/GenBank/DDBJ whole genome shotgun (WGS) entry which is preliminary data.</text>
</comment>
<sequence length="183" mass="20361">MKLSAQAILILHAIVTVSLQQPTVGRHSRSVREEAIEVKRLYIKDIDGSGLKRPLLDNGALSDDFPQDHSEVVTLHSDTPNMQDPLLIDIKYVADEETQVASLQDENLSTTEIHHLNVPASYTEFLVVNVSLPIHANDLISRLVNAANKASYNEKLDIARRLTSFTHELMSSIEENLANAMLI</sequence>
<evidence type="ECO:0000256" key="1">
    <source>
        <dbReference type="SAM" id="SignalP"/>
    </source>
</evidence>
<dbReference type="Proteomes" id="UP001303046">
    <property type="component" value="Unassembled WGS sequence"/>
</dbReference>
<gene>
    <name evidence="2" type="primary">Necator_chrIV.g13436</name>
    <name evidence="2" type="ORF">RB195_000145</name>
</gene>
<name>A0ABR1D904_NECAM</name>
<keyword evidence="1" id="KW-0732">Signal</keyword>
<feature type="signal peptide" evidence="1">
    <location>
        <begin position="1"/>
        <end position="20"/>
    </location>
</feature>
<reference evidence="2 3" key="1">
    <citation type="submission" date="2023-08" db="EMBL/GenBank/DDBJ databases">
        <title>A Necator americanus chromosomal reference genome.</title>
        <authorList>
            <person name="Ilik V."/>
            <person name="Petrzelkova K.J."/>
            <person name="Pardy F."/>
            <person name="Fuh T."/>
            <person name="Niatou-Singa F.S."/>
            <person name="Gouil Q."/>
            <person name="Baker L."/>
            <person name="Ritchie M.E."/>
            <person name="Jex A.R."/>
            <person name="Gazzola D."/>
            <person name="Li H."/>
            <person name="Toshio Fujiwara R."/>
            <person name="Zhan B."/>
            <person name="Aroian R.V."/>
            <person name="Pafco B."/>
            <person name="Schwarz E.M."/>
        </authorList>
    </citation>
    <scope>NUCLEOTIDE SEQUENCE [LARGE SCALE GENOMIC DNA]</scope>
    <source>
        <strain evidence="2 3">Aroian</strain>
        <tissue evidence="2">Whole animal</tissue>
    </source>
</reference>